<keyword evidence="3" id="KW-0560">Oxidoreductase</keyword>
<keyword evidence="2" id="KW-0521">NADP</keyword>
<evidence type="ECO:0000256" key="1">
    <source>
        <dbReference type="ARBA" id="ARBA00006484"/>
    </source>
</evidence>
<dbReference type="STRING" id="1126212.K2SJ05"/>
<dbReference type="InParanoid" id="K2SJ05"/>
<protein>
    <submittedName>
        <fullName evidence="5">Short-chain dehydrogenase/reductase SDR</fullName>
    </submittedName>
</protein>
<dbReference type="InterPro" id="IPR036291">
    <property type="entry name" value="NAD(P)-bd_dom_sf"/>
</dbReference>
<sequence length="321" mass="33443">MDPSQAVDPNAIFSAKGLVVAITGGGSGIGFAMASAIAKTGAPRVYLLGRRADVLTSAASTLNSAPTVPDGTVVPLATDITSKASVQAAAKKIEEDVGYLDVLVNNAGKIGPRNTAAHEAQDLRGLQDILLSGFDDADEDWVDTLRTNTASVALVSAAFLHLLDAGNRRRGWEGGRVGLDKTRRRSWQAEVHGTQGIDEADTRQSQIVTVASIAGFNRHVTAGVAYSASKAAAVHVGKSLATLLREWGVRSNVIAPGVYPSAMTGEHDQEYPISQVPAGRKGSFDDIAGLILYMVGKGGAYLNGTVQVTDGGRLNGFPSTY</sequence>
<dbReference type="CDD" id="cd05233">
    <property type="entry name" value="SDR_c"/>
    <property type="match status" value="1"/>
</dbReference>
<evidence type="ECO:0000313" key="5">
    <source>
        <dbReference type="EMBL" id="EKG22429.1"/>
    </source>
</evidence>
<comment type="caution">
    <text evidence="5">The sequence shown here is derived from an EMBL/GenBank/DDBJ whole genome shotgun (WGS) entry which is preliminary data.</text>
</comment>
<dbReference type="Gene3D" id="3.40.50.720">
    <property type="entry name" value="NAD(P)-binding Rossmann-like Domain"/>
    <property type="match status" value="1"/>
</dbReference>
<dbReference type="Pfam" id="PF00106">
    <property type="entry name" value="adh_short"/>
    <property type="match status" value="1"/>
</dbReference>
<evidence type="ECO:0000313" key="6">
    <source>
        <dbReference type="Proteomes" id="UP000007129"/>
    </source>
</evidence>
<dbReference type="InterPro" id="IPR020904">
    <property type="entry name" value="Sc_DH/Rdtase_CS"/>
</dbReference>
<dbReference type="HOGENOM" id="CLU_010194_12_1_1"/>
<dbReference type="AlphaFoldDB" id="K2SJ05"/>
<dbReference type="GO" id="GO:0016491">
    <property type="term" value="F:oxidoreductase activity"/>
    <property type="evidence" value="ECO:0007669"/>
    <property type="project" value="UniProtKB-KW"/>
</dbReference>
<evidence type="ECO:0000256" key="2">
    <source>
        <dbReference type="ARBA" id="ARBA00022857"/>
    </source>
</evidence>
<dbReference type="PROSITE" id="PS00061">
    <property type="entry name" value="ADH_SHORT"/>
    <property type="match status" value="1"/>
</dbReference>
<dbReference type="eggNOG" id="KOG0725">
    <property type="taxonomic scope" value="Eukaryota"/>
</dbReference>
<dbReference type="OrthoDB" id="2898618at2759"/>
<gene>
    <name evidence="5" type="ORF">MPH_00163</name>
</gene>
<organism evidence="5 6">
    <name type="scientific">Macrophomina phaseolina (strain MS6)</name>
    <name type="common">Charcoal rot fungus</name>
    <dbReference type="NCBI Taxonomy" id="1126212"/>
    <lineage>
        <taxon>Eukaryota</taxon>
        <taxon>Fungi</taxon>
        <taxon>Dikarya</taxon>
        <taxon>Ascomycota</taxon>
        <taxon>Pezizomycotina</taxon>
        <taxon>Dothideomycetes</taxon>
        <taxon>Dothideomycetes incertae sedis</taxon>
        <taxon>Botryosphaeriales</taxon>
        <taxon>Botryosphaeriaceae</taxon>
        <taxon>Macrophomina</taxon>
    </lineage>
</organism>
<reference evidence="5 6" key="1">
    <citation type="journal article" date="2012" name="BMC Genomics">
        <title>Tools to kill: Genome of one of the most destructive plant pathogenic fungi Macrophomina phaseolina.</title>
        <authorList>
            <person name="Islam M.S."/>
            <person name="Haque M.S."/>
            <person name="Islam M.M."/>
            <person name="Emdad E.M."/>
            <person name="Halim A."/>
            <person name="Hossen Q.M.M."/>
            <person name="Hossain M.Z."/>
            <person name="Ahmed B."/>
            <person name="Rahim S."/>
            <person name="Rahman M.S."/>
            <person name="Alam M.M."/>
            <person name="Hou S."/>
            <person name="Wan X."/>
            <person name="Saito J.A."/>
            <person name="Alam M."/>
        </authorList>
    </citation>
    <scope>NUCLEOTIDE SEQUENCE [LARGE SCALE GENOMIC DNA]</scope>
    <source>
        <strain evidence="5 6">MS6</strain>
    </source>
</reference>
<dbReference type="Proteomes" id="UP000007129">
    <property type="component" value="Unassembled WGS sequence"/>
</dbReference>
<comment type="similarity">
    <text evidence="1 4">Belongs to the short-chain dehydrogenases/reductases (SDR) family.</text>
</comment>
<dbReference type="PANTHER" id="PTHR43618">
    <property type="entry name" value="7-ALPHA-HYDROXYSTEROID DEHYDROGENASE"/>
    <property type="match status" value="1"/>
</dbReference>
<dbReference type="VEuPathDB" id="FungiDB:MPH_00163"/>
<dbReference type="PANTHER" id="PTHR43618:SF18">
    <property type="entry name" value="SHORT CHAIN DEHYDROGENASE_REDUCTASE FAMILY (AFU_ORTHOLOGUE AFUA_5G12480)"/>
    <property type="match status" value="1"/>
</dbReference>
<proteinExistence type="inferred from homology"/>
<evidence type="ECO:0000256" key="4">
    <source>
        <dbReference type="RuleBase" id="RU000363"/>
    </source>
</evidence>
<dbReference type="PRINTS" id="PR00080">
    <property type="entry name" value="SDRFAMILY"/>
</dbReference>
<dbReference type="EMBL" id="AHHD01000008">
    <property type="protein sequence ID" value="EKG22429.1"/>
    <property type="molecule type" value="Genomic_DNA"/>
</dbReference>
<evidence type="ECO:0000256" key="3">
    <source>
        <dbReference type="ARBA" id="ARBA00023002"/>
    </source>
</evidence>
<dbReference type="InterPro" id="IPR002347">
    <property type="entry name" value="SDR_fam"/>
</dbReference>
<dbReference type="Pfam" id="PF13561">
    <property type="entry name" value="adh_short_C2"/>
    <property type="match status" value="1"/>
</dbReference>
<name>K2SJ05_MACPH</name>
<dbReference type="SUPFAM" id="SSF51735">
    <property type="entry name" value="NAD(P)-binding Rossmann-fold domains"/>
    <property type="match status" value="1"/>
</dbReference>
<dbReference type="PRINTS" id="PR00081">
    <property type="entry name" value="GDHRDH"/>
</dbReference>
<dbReference type="InterPro" id="IPR052178">
    <property type="entry name" value="Sec_Metab_Biosynth_SDR"/>
</dbReference>
<accession>K2SJ05</accession>